<sequence length="309" mass="33867">MDEGRGGVVAPAYPHAANGSSGRVVVRAFVGASGQLDEIALVGPAASALFNNAAFDAVLRTSFEPAVDATGKPLRYSLDLAFTFDGAARAVRTSLDVSHPPHALPLAKYRHPTAMSAEQVSTLRKFYQDYDLATRGAPADHGLSVARLNRSKELDKMKFLSSLRGFNRLGPADVEAHARFTEAILRHPDWRYIDDVFPPVSYLLALPLIELRQYADLRLRALRADIARVPANYPSGTREEIAEAHAAAAAVLDAESLTRLREWVLAPRNPEAFIEISKIMYRAAPRIPPGQRDVLLRSLLPDTETPLKR</sequence>
<dbReference type="InterPro" id="IPR037682">
    <property type="entry name" value="TonB_C"/>
</dbReference>
<keyword evidence="7" id="KW-1185">Reference proteome</keyword>
<dbReference type="Pfam" id="PF03544">
    <property type="entry name" value="TonB_C"/>
    <property type="match status" value="1"/>
</dbReference>
<keyword evidence="2" id="KW-0812">Transmembrane</keyword>
<keyword evidence="3" id="KW-1133">Transmembrane helix</keyword>
<organism evidence="6 7">
    <name type="scientific">Achromobacter seleniivolatilans</name>
    <dbReference type="NCBI Taxonomy" id="3047478"/>
    <lineage>
        <taxon>Bacteria</taxon>
        <taxon>Pseudomonadati</taxon>
        <taxon>Pseudomonadota</taxon>
        <taxon>Betaproteobacteria</taxon>
        <taxon>Burkholderiales</taxon>
        <taxon>Alcaligenaceae</taxon>
        <taxon>Achromobacter</taxon>
    </lineage>
</organism>
<accession>A0ABY9M1I5</accession>
<gene>
    <name evidence="6" type="ORF">RAS12_29180</name>
</gene>
<proteinExistence type="predicted"/>
<dbReference type="NCBIfam" id="TIGR01352">
    <property type="entry name" value="tonB_Cterm"/>
    <property type="match status" value="1"/>
</dbReference>
<dbReference type="RefSeq" id="WP_306943937.1">
    <property type="nucleotide sequence ID" value="NZ_CP132976.1"/>
</dbReference>
<name>A0ABY9M1I5_9BURK</name>
<keyword evidence="4" id="KW-0472">Membrane</keyword>
<evidence type="ECO:0000313" key="7">
    <source>
        <dbReference type="Proteomes" id="UP001234798"/>
    </source>
</evidence>
<dbReference type="EMBL" id="CP132976">
    <property type="protein sequence ID" value="WMD20620.1"/>
    <property type="molecule type" value="Genomic_DNA"/>
</dbReference>
<feature type="domain" description="TonB C-terminal" evidence="5">
    <location>
        <begin position="1"/>
        <end position="91"/>
    </location>
</feature>
<dbReference type="Gene3D" id="3.30.1150.10">
    <property type="match status" value="1"/>
</dbReference>
<evidence type="ECO:0000256" key="4">
    <source>
        <dbReference type="ARBA" id="ARBA00023136"/>
    </source>
</evidence>
<evidence type="ECO:0000256" key="2">
    <source>
        <dbReference type="ARBA" id="ARBA00022692"/>
    </source>
</evidence>
<dbReference type="Proteomes" id="UP001234798">
    <property type="component" value="Chromosome"/>
</dbReference>
<dbReference type="PROSITE" id="PS52015">
    <property type="entry name" value="TONB_CTD"/>
    <property type="match status" value="1"/>
</dbReference>
<dbReference type="InterPro" id="IPR006260">
    <property type="entry name" value="TonB/TolA_C"/>
</dbReference>
<reference evidence="6 7" key="1">
    <citation type="submission" date="2023-08" db="EMBL/GenBank/DDBJ databases">
        <title>Achromobacter seleniivolatilans sp. nov., isolated from seleniferous soil.</title>
        <authorList>
            <person name="Zhang S."/>
            <person name="Li K."/>
            <person name="Peng J."/>
            <person name="Zhao Q."/>
            <person name="Wang H."/>
            <person name="Guo Y."/>
        </authorList>
    </citation>
    <scope>NUCLEOTIDE SEQUENCE [LARGE SCALE GENOMIC DNA]</scope>
    <source>
        <strain evidence="6 7">R39</strain>
    </source>
</reference>
<comment type="subcellular location">
    <subcellularLocation>
        <location evidence="1">Membrane</location>
        <topology evidence="1">Single-pass membrane protein</topology>
    </subcellularLocation>
</comment>
<evidence type="ECO:0000256" key="3">
    <source>
        <dbReference type="ARBA" id="ARBA00022989"/>
    </source>
</evidence>
<evidence type="ECO:0000313" key="6">
    <source>
        <dbReference type="EMBL" id="WMD20620.1"/>
    </source>
</evidence>
<protein>
    <submittedName>
        <fullName evidence="6">Energy transducer TonB</fullName>
    </submittedName>
</protein>
<evidence type="ECO:0000259" key="5">
    <source>
        <dbReference type="PROSITE" id="PS52015"/>
    </source>
</evidence>
<evidence type="ECO:0000256" key="1">
    <source>
        <dbReference type="ARBA" id="ARBA00004167"/>
    </source>
</evidence>
<dbReference type="SUPFAM" id="SSF74653">
    <property type="entry name" value="TolA/TonB C-terminal domain"/>
    <property type="match status" value="1"/>
</dbReference>